<protein>
    <submittedName>
        <fullName evidence="1">Uncharacterized protein</fullName>
    </submittedName>
</protein>
<dbReference type="AlphaFoldDB" id="A0A5X6EP60"/>
<organism evidence="1">
    <name type="scientific">Salmonella enterica subsp. enterica serovar Aqua</name>
    <dbReference type="NCBI Taxonomy" id="1302615"/>
    <lineage>
        <taxon>Bacteria</taxon>
        <taxon>Pseudomonadati</taxon>
        <taxon>Pseudomonadota</taxon>
        <taxon>Gammaproteobacteria</taxon>
        <taxon>Enterobacterales</taxon>
        <taxon>Enterobacteriaceae</taxon>
        <taxon>Salmonella</taxon>
    </lineage>
</organism>
<comment type="caution">
    <text evidence="1">The sequence shown here is derived from an EMBL/GenBank/DDBJ whole genome shotgun (WGS) entry which is preliminary data.</text>
</comment>
<sequence>MSGPKELCRQLRENPETIMKERKLKPGLLTEIPLEENTDMPEQNPQQYEISLLGGEIRKRKLTAVCSL</sequence>
<gene>
    <name evidence="1" type="ORF">EKG95_22445</name>
</gene>
<proteinExistence type="predicted"/>
<accession>A0A5X6EP60</accession>
<reference evidence="1" key="1">
    <citation type="submission" date="2018-12" db="EMBL/GenBank/DDBJ databases">
        <authorList>
            <person name="Ashton P.M."/>
            <person name="Dallman T."/>
            <person name="Nair S."/>
            <person name="De Pinna E."/>
            <person name="Peters T."/>
            <person name="Grant K."/>
        </authorList>
    </citation>
    <scope>NUCLEOTIDE SEQUENCE</scope>
    <source>
        <strain evidence="1">650060</strain>
    </source>
</reference>
<evidence type="ECO:0000313" key="1">
    <source>
        <dbReference type="EMBL" id="ECA3794526.1"/>
    </source>
</evidence>
<dbReference type="EMBL" id="AAHUDZ010000037">
    <property type="protein sequence ID" value="ECA3794526.1"/>
    <property type="molecule type" value="Genomic_DNA"/>
</dbReference>
<name>A0A5X6EP60_SALET</name>